<keyword evidence="2" id="KW-0489">Methyltransferase</keyword>
<proteinExistence type="predicted"/>
<feature type="domain" description="Methyltransferase type 11" evidence="1">
    <location>
        <begin position="28"/>
        <end position="78"/>
    </location>
</feature>
<dbReference type="AlphaFoldDB" id="A0A3E1R9B5"/>
<dbReference type="RefSeq" id="WP_117179024.1">
    <property type="nucleotide sequence ID" value="NZ_QFZK01000011.1"/>
</dbReference>
<dbReference type="InterPro" id="IPR029063">
    <property type="entry name" value="SAM-dependent_MTases_sf"/>
</dbReference>
<dbReference type="SUPFAM" id="SSF53335">
    <property type="entry name" value="S-adenosyl-L-methionine-dependent methyltransferases"/>
    <property type="match status" value="1"/>
</dbReference>
<keyword evidence="2" id="KW-0808">Transferase</keyword>
<dbReference type="Pfam" id="PF08241">
    <property type="entry name" value="Methyltransf_11"/>
    <property type="match status" value="1"/>
</dbReference>
<evidence type="ECO:0000313" key="3">
    <source>
        <dbReference type="Proteomes" id="UP000260665"/>
    </source>
</evidence>
<evidence type="ECO:0000259" key="1">
    <source>
        <dbReference type="Pfam" id="PF08241"/>
    </source>
</evidence>
<gene>
    <name evidence="2" type="ORF">DIC66_16085</name>
</gene>
<comment type="caution">
    <text evidence="2">The sequence shown here is derived from an EMBL/GenBank/DDBJ whole genome shotgun (WGS) entry which is preliminary data.</text>
</comment>
<reference evidence="2 3" key="1">
    <citation type="submission" date="2018-05" db="EMBL/GenBank/DDBJ databases">
        <title>Rhodoferax soyangensis sp.nov., isolated from an oligotrophic freshwater lake.</title>
        <authorList>
            <person name="Park M."/>
        </authorList>
    </citation>
    <scope>NUCLEOTIDE SEQUENCE [LARGE SCALE GENOMIC DNA]</scope>
    <source>
        <strain evidence="2 3">IMCC26218</strain>
    </source>
</reference>
<dbReference type="EMBL" id="QFZK01000011">
    <property type="protein sequence ID" value="RFO95945.1"/>
    <property type="molecule type" value="Genomic_DNA"/>
</dbReference>
<protein>
    <submittedName>
        <fullName evidence="2">Methyltransferase</fullName>
    </submittedName>
</protein>
<accession>A0A3E1R9B5</accession>
<dbReference type="OrthoDB" id="9801954at2"/>
<dbReference type="GO" id="GO:0032259">
    <property type="term" value="P:methylation"/>
    <property type="evidence" value="ECO:0007669"/>
    <property type="project" value="UniProtKB-KW"/>
</dbReference>
<dbReference type="Proteomes" id="UP000260665">
    <property type="component" value="Unassembled WGS sequence"/>
</dbReference>
<name>A0A3E1R9B5_9BURK</name>
<dbReference type="GO" id="GO:0008757">
    <property type="term" value="F:S-adenosylmethionine-dependent methyltransferase activity"/>
    <property type="evidence" value="ECO:0007669"/>
    <property type="project" value="InterPro"/>
</dbReference>
<sequence length="177" mass="20598">MKLHLGCGKRHIPGYIHIDAVDYPHVDHVASIDNLSFVPDESVEVIYNCHVLEHFKRKEVERVLAEWHRVLQPNGVLRIAVPDFAKLCEVYRLYGKLDMVVGGLFGRGDYLYNIHYNVFDFDTLKAVLEKTGFTNVRRYDWRETEHADMDDYSQAYIPHMDKENGMLISLNVECNKA</sequence>
<dbReference type="InterPro" id="IPR013216">
    <property type="entry name" value="Methyltransf_11"/>
</dbReference>
<organism evidence="2 3">
    <name type="scientific">Rhodoferax lacus</name>
    <dbReference type="NCBI Taxonomy" id="2184758"/>
    <lineage>
        <taxon>Bacteria</taxon>
        <taxon>Pseudomonadati</taxon>
        <taxon>Pseudomonadota</taxon>
        <taxon>Betaproteobacteria</taxon>
        <taxon>Burkholderiales</taxon>
        <taxon>Comamonadaceae</taxon>
        <taxon>Rhodoferax</taxon>
    </lineage>
</organism>
<keyword evidence="3" id="KW-1185">Reference proteome</keyword>
<dbReference type="Gene3D" id="3.40.50.150">
    <property type="entry name" value="Vaccinia Virus protein VP39"/>
    <property type="match status" value="1"/>
</dbReference>
<evidence type="ECO:0000313" key="2">
    <source>
        <dbReference type="EMBL" id="RFO95945.1"/>
    </source>
</evidence>